<keyword evidence="4" id="KW-0479">Metal-binding</keyword>
<dbReference type="InterPro" id="IPR001567">
    <property type="entry name" value="Pept_M3A_M3B_dom"/>
</dbReference>
<evidence type="ECO:0000259" key="9">
    <source>
        <dbReference type="Pfam" id="PF19310"/>
    </source>
</evidence>
<evidence type="ECO:0000256" key="1">
    <source>
        <dbReference type="ARBA" id="ARBA00001947"/>
    </source>
</evidence>
<dbReference type="GO" id="GO:0006518">
    <property type="term" value="P:peptide metabolic process"/>
    <property type="evidence" value="ECO:0007669"/>
    <property type="project" value="TreeGrafter"/>
</dbReference>
<organism evidence="10 11">
    <name type="scientific">Fadolivirus FV1/VV64</name>
    <dbReference type="NCBI Taxonomy" id="3070911"/>
    <lineage>
        <taxon>Viruses</taxon>
        <taxon>Varidnaviria</taxon>
        <taxon>Bamfordvirae</taxon>
        <taxon>Nucleocytoviricota</taxon>
        <taxon>Megaviricetes</taxon>
        <taxon>Imitervirales</taxon>
        <taxon>Mimiviridae</taxon>
        <taxon>Klosneuvirinae</taxon>
        <taxon>Fadolivirus</taxon>
        <taxon>Fadolivirus algeromassiliense</taxon>
    </lineage>
</organism>
<dbReference type="GO" id="GO:0046872">
    <property type="term" value="F:metal ion binding"/>
    <property type="evidence" value="ECO:0007669"/>
    <property type="project" value="UniProtKB-KW"/>
</dbReference>
<keyword evidence="11" id="KW-1185">Reference proteome</keyword>
<keyword evidence="3" id="KW-0645">Protease</keyword>
<dbReference type="PANTHER" id="PTHR11804">
    <property type="entry name" value="PROTEASE M3 THIMET OLIGOPEPTIDASE-RELATED"/>
    <property type="match status" value="1"/>
</dbReference>
<keyword evidence="6" id="KW-0862">Zinc</keyword>
<dbReference type="Pfam" id="PF19310">
    <property type="entry name" value="TOP_N"/>
    <property type="match status" value="1"/>
</dbReference>
<dbReference type="Gene3D" id="1.10.1370.10">
    <property type="entry name" value="Neurolysin, domain 3"/>
    <property type="match status" value="1"/>
</dbReference>
<dbReference type="GO" id="GO:0004222">
    <property type="term" value="F:metalloendopeptidase activity"/>
    <property type="evidence" value="ECO:0007669"/>
    <property type="project" value="InterPro"/>
</dbReference>
<evidence type="ECO:0000256" key="4">
    <source>
        <dbReference type="ARBA" id="ARBA00022723"/>
    </source>
</evidence>
<evidence type="ECO:0000313" key="11">
    <source>
        <dbReference type="Proteomes" id="UP001162001"/>
    </source>
</evidence>
<dbReference type="PANTHER" id="PTHR11804:SF84">
    <property type="entry name" value="SACCHAROLYSIN"/>
    <property type="match status" value="1"/>
</dbReference>
<gene>
    <name evidence="10" type="ORF">Fadolivirus_1_738</name>
</gene>
<dbReference type="EMBL" id="MT418680">
    <property type="protein sequence ID" value="QKF94196.1"/>
    <property type="molecule type" value="Genomic_DNA"/>
</dbReference>
<evidence type="ECO:0000259" key="8">
    <source>
        <dbReference type="Pfam" id="PF01432"/>
    </source>
</evidence>
<protein>
    <submittedName>
        <fullName evidence="10">Peptidase M3A/M3B</fullName>
    </submittedName>
</protein>
<dbReference type="Gene3D" id="1.20.1050.40">
    <property type="entry name" value="Endopeptidase. Chain P, domain 1"/>
    <property type="match status" value="1"/>
</dbReference>
<dbReference type="InterPro" id="IPR024077">
    <property type="entry name" value="Neurolysin/TOP_dom2"/>
</dbReference>
<feature type="domain" description="Peptidase M3A/M3B catalytic" evidence="8">
    <location>
        <begin position="217"/>
        <end position="666"/>
    </location>
</feature>
<proteinExistence type="inferred from homology"/>
<sequence>MEPGFTFTNITPDTIMQYKLMVILQINMTLTSIIDLKDTRTFANTIQPLINVMTNMEPYKSIFHYITNFYPQKELRDSAQEAEKEIKKFMIDTFLRKDLYNALSEYYNGGYMSEMQSLTHEEQRYVEHQMRDFRRNGLHLDDENYNAVKSMLKELSDLSTKYQNNLNEDTTSFKFTKEDLDGIPSHWFNDDKIVKDLDGNNTEYYKVTLKYPDYIPVMDYVKSDAVRKQMFTAYNSRCAKENTEILTKAIELRYSIAKILGYKNYADYGTEVKVIKNGQNALDFEHNMNEKFTPLYRKDMDMLLNFARTKSQNPINKEKLDSWDLRYYNRELTESECDINMEEVRKYFPLDVVKQGLFNIYQNLLGLVFTEVSTANKWHDEVTLYRVNDKQTNETLGYFYLDLHPRDGKYGHAAAFDFMTGCDMTKITGENTRRPHIMAVACNFPKDGCIEFDEVETFFHEFGHVMHQICSRPQLTEFSGFGVEWDFVEAPSQFLEYFVYTINGLSQMSKHTETNQTVPQELVEKLNKKKNFLAGYFYKRQLVFGLADLKMHTLTDFSEPVDIQEIWYGVEHDVLEIDNNTKLYPFASFGHLMGGYQSTYYGYLRAETYAANIFYKLFKNDPLNPEIGMRYRKKLLEPGSSKDALELLEDLLGEKPNDDYFLKEKGLI</sequence>
<dbReference type="SUPFAM" id="SSF55486">
    <property type="entry name" value="Metalloproteases ('zincins'), catalytic domain"/>
    <property type="match status" value="1"/>
</dbReference>
<dbReference type="InterPro" id="IPR024080">
    <property type="entry name" value="Neurolysin/TOP_N"/>
</dbReference>
<reference evidence="10 11" key="1">
    <citation type="submission" date="2020-04" db="EMBL/GenBank/DDBJ databases">
        <title>Advantages and limits of metagenomic assembly and binning of a giant virus.</title>
        <authorList>
            <person name="Schulz F."/>
            <person name="Andreani J."/>
            <person name="Francis R."/>
            <person name="Boudjemaa H."/>
            <person name="Bou Khalil J.Y."/>
            <person name="Lee J."/>
            <person name="La Scola B."/>
            <person name="Woyke T."/>
        </authorList>
    </citation>
    <scope>NUCLEOTIDE SEQUENCE [LARGE SCALE GENOMIC DNA]</scope>
    <source>
        <strain evidence="10 11">FV1/VV64</strain>
    </source>
</reference>
<dbReference type="Proteomes" id="UP001162001">
    <property type="component" value="Segment"/>
</dbReference>
<dbReference type="InterPro" id="IPR045090">
    <property type="entry name" value="Pept_M3A_M3B"/>
</dbReference>
<keyword evidence="5" id="KW-0378">Hydrolase</keyword>
<evidence type="ECO:0000256" key="2">
    <source>
        <dbReference type="ARBA" id="ARBA00006040"/>
    </source>
</evidence>
<comment type="cofactor">
    <cofactor evidence="1">
        <name>Zn(2+)</name>
        <dbReference type="ChEBI" id="CHEBI:29105"/>
    </cofactor>
</comment>
<comment type="similarity">
    <text evidence="2">Belongs to the peptidase M3 family.</text>
</comment>
<evidence type="ECO:0000256" key="6">
    <source>
        <dbReference type="ARBA" id="ARBA00022833"/>
    </source>
</evidence>
<feature type="domain" description="Oligopeptidase A N-terminal" evidence="9">
    <location>
        <begin position="39"/>
        <end position="144"/>
    </location>
</feature>
<dbReference type="InterPro" id="IPR045666">
    <property type="entry name" value="OpdA_N"/>
</dbReference>
<evidence type="ECO:0000313" key="10">
    <source>
        <dbReference type="EMBL" id="QKF94196.1"/>
    </source>
</evidence>
<dbReference type="CDD" id="cd06455">
    <property type="entry name" value="M3A_TOP"/>
    <property type="match status" value="1"/>
</dbReference>
<keyword evidence="7" id="KW-0482">Metalloprotease</keyword>
<dbReference type="InterPro" id="IPR024079">
    <property type="entry name" value="MetalloPept_cat_dom_sf"/>
</dbReference>
<evidence type="ECO:0000256" key="7">
    <source>
        <dbReference type="ARBA" id="ARBA00023049"/>
    </source>
</evidence>
<evidence type="ECO:0000256" key="5">
    <source>
        <dbReference type="ARBA" id="ARBA00022801"/>
    </source>
</evidence>
<evidence type="ECO:0000256" key="3">
    <source>
        <dbReference type="ARBA" id="ARBA00022670"/>
    </source>
</evidence>
<dbReference type="GO" id="GO:0006508">
    <property type="term" value="P:proteolysis"/>
    <property type="evidence" value="ECO:0007669"/>
    <property type="project" value="UniProtKB-KW"/>
</dbReference>
<name>A0A7D3V7N0_9VIRU</name>
<dbReference type="Gene3D" id="3.40.390.10">
    <property type="entry name" value="Collagenase (Catalytic Domain)"/>
    <property type="match status" value="1"/>
</dbReference>
<accession>A0A7D3V7N0</accession>
<dbReference type="Pfam" id="PF01432">
    <property type="entry name" value="Peptidase_M3"/>
    <property type="match status" value="1"/>
</dbReference>